<evidence type="ECO:0000313" key="3">
    <source>
        <dbReference type="Proteomes" id="UP000076400"/>
    </source>
</evidence>
<feature type="transmembrane region" description="Helical" evidence="1">
    <location>
        <begin position="219"/>
        <end position="238"/>
    </location>
</feature>
<feature type="transmembrane region" description="Helical" evidence="1">
    <location>
        <begin position="41"/>
        <end position="66"/>
    </location>
</feature>
<feature type="transmembrane region" description="Helical" evidence="1">
    <location>
        <begin position="282"/>
        <end position="303"/>
    </location>
</feature>
<feature type="transmembrane region" description="Helical" evidence="1">
    <location>
        <begin position="113"/>
        <end position="134"/>
    </location>
</feature>
<feature type="transmembrane region" description="Helical" evidence="1">
    <location>
        <begin position="12"/>
        <end position="35"/>
    </location>
</feature>
<evidence type="ECO:0008006" key="4">
    <source>
        <dbReference type="Google" id="ProtNLM"/>
    </source>
</evidence>
<dbReference type="STRING" id="580166.AUP43_05605"/>
<dbReference type="OrthoDB" id="7335270at2"/>
<dbReference type="EMBL" id="LPXN01000068">
    <property type="protein sequence ID" value="KZD11952.1"/>
    <property type="molecule type" value="Genomic_DNA"/>
</dbReference>
<feature type="transmembrane region" description="Helical" evidence="1">
    <location>
        <begin position="73"/>
        <end position="93"/>
    </location>
</feature>
<dbReference type="AlphaFoldDB" id="A0A154WEL6"/>
<feature type="transmembrane region" description="Helical" evidence="1">
    <location>
        <begin position="250"/>
        <end position="270"/>
    </location>
</feature>
<reference evidence="2 3" key="1">
    <citation type="submission" date="2015-12" db="EMBL/GenBank/DDBJ databases">
        <title>Genome sequence of Oceanibaculum pacificum MCCC 1A02656.</title>
        <authorList>
            <person name="Lu L."/>
            <person name="Lai Q."/>
            <person name="Shao Z."/>
            <person name="Qian P."/>
        </authorList>
    </citation>
    <scope>NUCLEOTIDE SEQUENCE [LARGE SCALE GENOMIC DNA]</scope>
    <source>
        <strain evidence="2 3">MCCC 1A02656</strain>
    </source>
</reference>
<dbReference type="RefSeq" id="WP_067553424.1">
    <property type="nucleotide sequence ID" value="NZ_LPXN01000068.1"/>
</dbReference>
<accession>A0A154WEL6</accession>
<proteinExistence type="predicted"/>
<gene>
    <name evidence="2" type="ORF">AUP43_05605</name>
</gene>
<keyword evidence="1" id="KW-0812">Transmembrane</keyword>
<keyword evidence="1" id="KW-0472">Membrane</keyword>
<sequence>MARYWGFAGSAGLASAALYLSVILGSPGAFLLAYLAPLPLFLAGLGLGLSGVAVAGIVGSLIVFLAGGSFVAGGLYFAIEALPIVILVQRALLSRQGEAGPGHAGTLEWYPPGLLVTWLVGMAALLVTVAWLALSGSEGGLAGTVERFLSAGLSAMLETGDAGADMAQRQQTIGTIAALFPGVAAASWIVMLAINGALAQGLLSRFDRNIRPSPRMAETFLPGWMLPALLAAALVGLAMPGGFGYIGRNLMVVLAVAYLFAGLGVIHAFVARMKARQVMMVGIYVTMVLFGWPVILAVVLGVVDQMFGLRRRFAGPAQGEE</sequence>
<protein>
    <recommendedName>
        <fullName evidence="4">DUF2232 domain-containing protein</fullName>
    </recommendedName>
</protein>
<feature type="transmembrane region" description="Helical" evidence="1">
    <location>
        <begin position="176"/>
        <end position="199"/>
    </location>
</feature>
<comment type="caution">
    <text evidence="2">The sequence shown here is derived from an EMBL/GenBank/DDBJ whole genome shotgun (WGS) entry which is preliminary data.</text>
</comment>
<keyword evidence="1" id="KW-1133">Transmembrane helix</keyword>
<evidence type="ECO:0000313" key="2">
    <source>
        <dbReference type="EMBL" id="KZD11952.1"/>
    </source>
</evidence>
<dbReference type="Pfam" id="PF09991">
    <property type="entry name" value="DUF2232"/>
    <property type="match status" value="1"/>
</dbReference>
<organism evidence="2 3">
    <name type="scientific">Oceanibaculum pacificum</name>
    <dbReference type="NCBI Taxonomy" id="580166"/>
    <lineage>
        <taxon>Bacteria</taxon>
        <taxon>Pseudomonadati</taxon>
        <taxon>Pseudomonadota</taxon>
        <taxon>Alphaproteobacteria</taxon>
        <taxon>Rhodospirillales</taxon>
        <taxon>Oceanibaculaceae</taxon>
        <taxon>Oceanibaculum</taxon>
    </lineage>
</organism>
<dbReference type="InterPro" id="IPR018710">
    <property type="entry name" value="DUF2232"/>
</dbReference>
<dbReference type="Proteomes" id="UP000076400">
    <property type="component" value="Unassembled WGS sequence"/>
</dbReference>
<name>A0A154WEL6_9PROT</name>
<keyword evidence="3" id="KW-1185">Reference proteome</keyword>
<evidence type="ECO:0000256" key="1">
    <source>
        <dbReference type="SAM" id="Phobius"/>
    </source>
</evidence>